<dbReference type="InterPro" id="IPR017911">
    <property type="entry name" value="MacB-like_ATP-bd"/>
</dbReference>
<dbReference type="SUPFAM" id="SSF52540">
    <property type="entry name" value="P-loop containing nucleoside triphosphate hydrolases"/>
    <property type="match status" value="1"/>
</dbReference>
<dbReference type="RefSeq" id="WP_406785962.1">
    <property type="nucleotide sequence ID" value="NZ_JBJIAA010000002.1"/>
</dbReference>
<evidence type="ECO:0000313" key="7">
    <source>
        <dbReference type="Proteomes" id="UP001623592"/>
    </source>
</evidence>
<gene>
    <name evidence="6" type="ORF">ACJDT4_02560</name>
</gene>
<keyword evidence="3" id="KW-0547">Nucleotide-binding</keyword>
<keyword evidence="7" id="KW-1185">Reference proteome</keyword>
<comment type="caution">
    <text evidence="6">The sequence shown here is derived from an EMBL/GenBank/DDBJ whole genome shotgun (WGS) entry which is preliminary data.</text>
</comment>
<reference evidence="6 7" key="1">
    <citation type="submission" date="2024-11" db="EMBL/GenBank/DDBJ databases">
        <authorList>
            <person name="Heng Y.C."/>
            <person name="Lim A.C.H."/>
            <person name="Lee J.K.Y."/>
            <person name="Kittelmann S."/>
        </authorList>
    </citation>
    <scope>NUCLEOTIDE SEQUENCE [LARGE SCALE GENOMIC DNA]</scope>
    <source>
        <strain evidence="6 7">WILCCON 0114</strain>
    </source>
</reference>
<name>A0ABW8T9S1_9CLOT</name>
<dbReference type="Gene3D" id="3.40.50.300">
    <property type="entry name" value="P-loop containing nucleotide triphosphate hydrolases"/>
    <property type="match status" value="1"/>
</dbReference>
<dbReference type="InterPro" id="IPR027417">
    <property type="entry name" value="P-loop_NTPase"/>
</dbReference>
<keyword evidence="4 6" id="KW-0067">ATP-binding</keyword>
<dbReference type="SMART" id="SM00382">
    <property type="entry name" value="AAA"/>
    <property type="match status" value="1"/>
</dbReference>
<evidence type="ECO:0000256" key="4">
    <source>
        <dbReference type="ARBA" id="ARBA00022840"/>
    </source>
</evidence>
<sequence>MGLEMDSVNLVYDIGKELQTYALKNINISLEGNRIVGVMGPSGSGKSSLLYTLAGLKCPTSGKVYYNEINYSDLSPDKNAELRRKDFGFIFQKHFLIDYMTVLQNVLTPINDDSKEAKMKAVTILDKLNILNLSGKKPHQLSVGQKQKVAIARAFIGEPKIIFADEPTAALDYEATINVMNFLKSYRKEKMIIIVSHDKSILEDADSIINMFDGSIISTQSGEEENM</sequence>
<evidence type="ECO:0000256" key="3">
    <source>
        <dbReference type="ARBA" id="ARBA00022741"/>
    </source>
</evidence>
<evidence type="ECO:0000256" key="1">
    <source>
        <dbReference type="ARBA" id="ARBA00005417"/>
    </source>
</evidence>
<evidence type="ECO:0000313" key="6">
    <source>
        <dbReference type="EMBL" id="MFL0249289.1"/>
    </source>
</evidence>
<dbReference type="GO" id="GO:0005524">
    <property type="term" value="F:ATP binding"/>
    <property type="evidence" value="ECO:0007669"/>
    <property type="project" value="UniProtKB-KW"/>
</dbReference>
<dbReference type="InterPro" id="IPR003593">
    <property type="entry name" value="AAA+_ATPase"/>
</dbReference>
<dbReference type="CDD" id="cd03255">
    <property type="entry name" value="ABC_MJ0796_LolCDE_FtsE"/>
    <property type="match status" value="1"/>
</dbReference>
<dbReference type="EMBL" id="JBJIAA010000002">
    <property type="protein sequence ID" value="MFL0249289.1"/>
    <property type="molecule type" value="Genomic_DNA"/>
</dbReference>
<accession>A0ABW8T9S1</accession>
<dbReference type="PANTHER" id="PTHR42798:SF4">
    <property type="entry name" value="ABC TRANSPORTER DOMAIN-CONTAINING PROTEIN"/>
    <property type="match status" value="1"/>
</dbReference>
<dbReference type="InterPro" id="IPR003439">
    <property type="entry name" value="ABC_transporter-like_ATP-bd"/>
</dbReference>
<proteinExistence type="inferred from homology"/>
<comment type="similarity">
    <text evidence="1">Belongs to the ABC transporter superfamily.</text>
</comment>
<dbReference type="PROSITE" id="PS00211">
    <property type="entry name" value="ABC_TRANSPORTER_1"/>
    <property type="match status" value="1"/>
</dbReference>
<keyword evidence="2" id="KW-0813">Transport</keyword>
<dbReference type="Proteomes" id="UP001623592">
    <property type="component" value="Unassembled WGS sequence"/>
</dbReference>
<evidence type="ECO:0000256" key="2">
    <source>
        <dbReference type="ARBA" id="ARBA00022448"/>
    </source>
</evidence>
<dbReference type="Pfam" id="PF00005">
    <property type="entry name" value="ABC_tran"/>
    <property type="match status" value="1"/>
</dbReference>
<organism evidence="6 7">
    <name type="scientific">Clostridium neuense</name>
    <dbReference type="NCBI Taxonomy" id="1728934"/>
    <lineage>
        <taxon>Bacteria</taxon>
        <taxon>Bacillati</taxon>
        <taxon>Bacillota</taxon>
        <taxon>Clostridia</taxon>
        <taxon>Eubacteriales</taxon>
        <taxon>Clostridiaceae</taxon>
        <taxon>Clostridium</taxon>
    </lineage>
</organism>
<dbReference type="InterPro" id="IPR017871">
    <property type="entry name" value="ABC_transporter-like_CS"/>
</dbReference>
<dbReference type="PROSITE" id="PS50893">
    <property type="entry name" value="ABC_TRANSPORTER_2"/>
    <property type="match status" value="1"/>
</dbReference>
<dbReference type="PANTHER" id="PTHR42798">
    <property type="entry name" value="LIPOPROTEIN-RELEASING SYSTEM ATP-BINDING PROTEIN LOLD"/>
    <property type="match status" value="1"/>
</dbReference>
<feature type="domain" description="ABC transporter" evidence="5">
    <location>
        <begin position="3"/>
        <end position="227"/>
    </location>
</feature>
<evidence type="ECO:0000259" key="5">
    <source>
        <dbReference type="PROSITE" id="PS50893"/>
    </source>
</evidence>
<protein>
    <submittedName>
        <fullName evidence="6">ABC transporter ATP-binding protein</fullName>
    </submittedName>
</protein>